<feature type="region of interest" description="Disordered" evidence="1">
    <location>
        <begin position="397"/>
        <end position="416"/>
    </location>
</feature>
<comment type="caution">
    <text evidence="4">The sequence shown here is derived from an EMBL/GenBank/DDBJ whole genome shotgun (WGS) entry which is preliminary data.</text>
</comment>
<dbReference type="PROSITE" id="PS50060">
    <property type="entry name" value="MAM_2"/>
    <property type="match status" value="2"/>
</dbReference>
<dbReference type="Gene3D" id="2.60.120.200">
    <property type="match status" value="2"/>
</dbReference>
<reference evidence="4" key="2">
    <citation type="journal article" date="2021" name="Genome Biol. Evol.">
        <title>Developing a high-quality reference genome for a parasitic bivalve with doubly uniparental inheritance (Bivalvia: Unionida).</title>
        <authorList>
            <person name="Smith C.H."/>
        </authorList>
    </citation>
    <scope>NUCLEOTIDE SEQUENCE</scope>
    <source>
        <strain evidence="4">CHS0354</strain>
        <tissue evidence="4">Mantle</tissue>
    </source>
</reference>
<proteinExistence type="predicted"/>
<dbReference type="InterPro" id="IPR000998">
    <property type="entry name" value="MAM_dom"/>
</dbReference>
<dbReference type="EMBL" id="JAEAOA010000299">
    <property type="protein sequence ID" value="KAK3591226.1"/>
    <property type="molecule type" value="Genomic_DNA"/>
</dbReference>
<feature type="transmembrane region" description="Helical" evidence="2">
    <location>
        <begin position="354"/>
        <end position="382"/>
    </location>
</feature>
<evidence type="ECO:0000256" key="2">
    <source>
        <dbReference type="SAM" id="Phobius"/>
    </source>
</evidence>
<feature type="compositionally biased region" description="Basic and acidic residues" evidence="1">
    <location>
        <begin position="400"/>
        <end position="416"/>
    </location>
</feature>
<dbReference type="PRINTS" id="PR00020">
    <property type="entry name" value="MAMDOMAIN"/>
</dbReference>
<gene>
    <name evidence="4" type="ORF">CHS0354_003858</name>
</gene>
<keyword evidence="2" id="KW-1133">Transmembrane helix</keyword>
<dbReference type="PANTHER" id="PTHR23282">
    <property type="entry name" value="APICAL ENDOSOMAL GLYCOPROTEIN PRECURSOR"/>
    <property type="match status" value="1"/>
</dbReference>
<dbReference type="Pfam" id="PF00629">
    <property type="entry name" value="MAM"/>
    <property type="match status" value="2"/>
</dbReference>
<keyword evidence="5" id="KW-1185">Reference proteome</keyword>
<reference evidence="4" key="1">
    <citation type="journal article" date="2021" name="Genome Biol. Evol.">
        <title>A High-Quality Reference Genome for a Parasitic Bivalve with Doubly Uniparental Inheritance (Bivalvia: Unionida).</title>
        <authorList>
            <person name="Smith C.H."/>
        </authorList>
    </citation>
    <scope>NUCLEOTIDE SEQUENCE</scope>
    <source>
        <strain evidence="4">CHS0354</strain>
    </source>
</reference>
<dbReference type="Proteomes" id="UP001195483">
    <property type="component" value="Unassembled WGS sequence"/>
</dbReference>
<feature type="domain" description="MAM" evidence="3">
    <location>
        <begin position="24"/>
        <end position="182"/>
    </location>
</feature>
<evidence type="ECO:0000313" key="5">
    <source>
        <dbReference type="Proteomes" id="UP001195483"/>
    </source>
</evidence>
<protein>
    <recommendedName>
        <fullName evidence="3">MAM domain-containing protein</fullName>
    </recommendedName>
</protein>
<dbReference type="SMART" id="SM00137">
    <property type="entry name" value="MAM"/>
    <property type="match status" value="1"/>
</dbReference>
<sequence length="554" mass="61767">MRNWMRIYLFCASFGSFVWYGVSVTCTFDDGLCSWAQVTFDDFDWTLPSGSTSTNNNGRDNGHSTENDIYYLYIDASQQKSGDKAILRHRWLYGPGRACLSFWYSMFGISMGTLRVNVRLKNETLLPVWSKTGNQGKGWIFSTLDLEVGPEISIEFEAIRGSGGTSDIALDDVSLTSRSCFDCTFDGDTCHWKLDESWKLSLDEGNGGNYIHSAVSSQCTWNSGLSFVAPFFAMPGSFCFRFLYFLKGLDTASLLLYSYTLFNKSLIWKVSGSTNNSWSLVSIFLEKRFHNFTLEFKMYPSDCMGQAGLDNISVEIGQCQKSSTAVPSTTGQTIGPTVPSTTGQTNGPTVKIELASAGLIVGLVVGAVVFVIVLAIVAVCLYSKRCSSDKNNKHIGLHSYSHDSARNKGNRRDHSREELTINSCYYTSSPDILSPNNEIVGNINATTDNIEYASICKPTNHAHRTDDMYDHASEEKMPQFQSTYDHVAANSFEEYDKTYSMTKDKPDVCGTYEDVTMGFDDAYDKTYERTGEKSDPDKTYDHVTSITSETYVTT</sequence>
<evidence type="ECO:0000313" key="4">
    <source>
        <dbReference type="EMBL" id="KAK3591226.1"/>
    </source>
</evidence>
<accession>A0AAE0VV58</accession>
<dbReference type="GO" id="GO:0016020">
    <property type="term" value="C:membrane"/>
    <property type="evidence" value="ECO:0007669"/>
    <property type="project" value="InterPro"/>
</dbReference>
<organism evidence="4 5">
    <name type="scientific">Potamilus streckersoni</name>
    <dbReference type="NCBI Taxonomy" id="2493646"/>
    <lineage>
        <taxon>Eukaryota</taxon>
        <taxon>Metazoa</taxon>
        <taxon>Spiralia</taxon>
        <taxon>Lophotrochozoa</taxon>
        <taxon>Mollusca</taxon>
        <taxon>Bivalvia</taxon>
        <taxon>Autobranchia</taxon>
        <taxon>Heteroconchia</taxon>
        <taxon>Palaeoheterodonta</taxon>
        <taxon>Unionida</taxon>
        <taxon>Unionoidea</taxon>
        <taxon>Unionidae</taxon>
        <taxon>Ambleminae</taxon>
        <taxon>Lampsilini</taxon>
        <taxon>Potamilus</taxon>
    </lineage>
</organism>
<reference evidence="4" key="3">
    <citation type="submission" date="2023-05" db="EMBL/GenBank/DDBJ databases">
        <authorList>
            <person name="Smith C.H."/>
        </authorList>
    </citation>
    <scope>NUCLEOTIDE SEQUENCE</scope>
    <source>
        <strain evidence="4">CHS0354</strain>
        <tissue evidence="4">Mantle</tissue>
    </source>
</reference>
<keyword evidence="2" id="KW-0472">Membrane</keyword>
<evidence type="ECO:0000259" key="3">
    <source>
        <dbReference type="PROSITE" id="PS50060"/>
    </source>
</evidence>
<dbReference type="SUPFAM" id="SSF49899">
    <property type="entry name" value="Concanavalin A-like lectins/glucanases"/>
    <property type="match status" value="2"/>
</dbReference>
<dbReference type="AlphaFoldDB" id="A0AAE0VV58"/>
<keyword evidence="2" id="KW-0812">Transmembrane</keyword>
<dbReference type="CDD" id="cd06263">
    <property type="entry name" value="MAM"/>
    <property type="match status" value="1"/>
</dbReference>
<dbReference type="PANTHER" id="PTHR23282:SF142">
    <property type="entry name" value="MAM DOMAIN-CONTAINING PROTEIN"/>
    <property type="match status" value="1"/>
</dbReference>
<dbReference type="InterPro" id="IPR051560">
    <property type="entry name" value="MAM_domain-containing"/>
</dbReference>
<dbReference type="InterPro" id="IPR013320">
    <property type="entry name" value="ConA-like_dom_sf"/>
</dbReference>
<name>A0AAE0VV58_9BIVA</name>
<feature type="domain" description="MAM" evidence="3">
    <location>
        <begin position="181"/>
        <end position="321"/>
    </location>
</feature>
<evidence type="ECO:0000256" key="1">
    <source>
        <dbReference type="SAM" id="MobiDB-lite"/>
    </source>
</evidence>